<dbReference type="InterPro" id="IPR050380">
    <property type="entry name" value="Immune_Resp_Modulators"/>
</dbReference>
<dbReference type="Gene3D" id="2.60.40.10">
    <property type="entry name" value="Immunoglobulins"/>
    <property type="match status" value="5"/>
</dbReference>
<sequence>MFSVALILLLTAGSCVYSLDLIQPDSLVVQPGQSLATTCQVSGDSRSTYAIGWIRQREGKAMEWILIIWADDKLAHNNATKNKFSCSRDTSTGAVTLTGQNLTPEDTAVYYCATVRDTVKQTTGTMVTVSSATATRPTVFPLVPCGSGTGDTVTLGCFATGFTPSSLTFKWTKGGTALTDFIQYPSVLKNDAYTGVSQIQVSRQDWASKQLKCAVEHPGGNADVILEPFKPIPNHLPTLKVLSSTGDENEVTLSCLAKDFSPNKYDIKWLKNDEEVTDKIYEIKTPTEAKKTVNGTRYSAASFLVVKNNDLPDGTAFTCEFNGKNDKAENYCSLIPHSDPDVPLEEVKIKIIPPTTKDILTDGKGTVICQVTAQKNDDIDISWENEDKKTLPGSSETSPNGKEKTINVSLDITFNEWQHGVTSVCARRPNCSLILAEHQPQRPSVFMMPPVEHTRKEMVTLTCYVKDFRPQEVYVSWLVDDEEADSDYTFSTTNAVKDNGSYFAYGHLSLSLEQWKKNDVVYSCVVYHESLVNATKAIVRSIGHRTFEKTNLVNLNMNIPETCKAQ</sequence>
<dbReference type="PROSITE" id="PS00290">
    <property type="entry name" value="IG_MHC"/>
    <property type="match status" value="1"/>
</dbReference>
<dbReference type="InterPro" id="IPR003599">
    <property type="entry name" value="Ig_sub"/>
</dbReference>
<dbReference type="InterPro" id="IPR013106">
    <property type="entry name" value="Ig_V-set"/>
</dbReference>
<name>A0A3Q1JWE6_ANATE</name>
<dbReference type="FunFam" id="2.60.40.10:FF:000463">
    <property type="entry name" value="Immunoglobulin heavy constant gamma 1"/>
    <property type="match status" value="1"/>
</dbReference>
<dbReference type="PROSITE" id="PS50835">
    <property type="entry name" value="IG_LIKE"/>
    <property type="match status" value="5"/>
</dbReference>
<dbReference type="CDD" id="cd05768">
    <property type="entry name" value="IgC1_CH3_IgAGD_CH4_IgAEM"/>
    <property type="match status" value="1"/>
</dbReference>
<keyword evidence="6" id="KW-1185">Reference proteome</keyword>
<dbReference type="PANTHER" id="PTHR23411">
    <property type="entry name" value="TAPASIN"/>
    <property type="match status" value="1"/>
</dbReference>
<dbReference type="InterPro" id="IPR013783">
    <property type="entry name" value="Ig-like_fold"/>
</dbReference>
<feature type="domain" description="Ig-like" evidence="4">
    <location>
        <begin position="29"/>
        <end position="130"/>
    </location>
</feature>
<reference evidence="5" key="2">
    <citation type="submission" date="2025-08" db="UniProtKB">
        <authorList>
            <consortium name="Ensembl"/>
        </authorList>
    </citation>
    <scope>IDENTIFICATION</scope>
</reference>
<proteinExistence type="predicted"/>
<feature type="domain" description="Ig-like" evidence="4">
    <location>
        <begin position="237"/>
        <end position="335"/>
    </location>
</feature>
<dbReference type="InterPro" id="IPR036179">
    <property type="entry name" value="Ig-like_dom_sf"/>
</dbReference>
<dbReference type="SMART" id="SM00407">
    <property type="entry name" value="IGc1"/>
    <property type="match status" value="3"/>
</dbReference>
<dbReference type="InterPro" id="IPR003006">
    <property type="entry name" value="Ig/MHC_CS"/>
</dbReference>
<dbReference type="SMART" id="SM00406">
    <property type="entry name" value="IGv"/>
    <property type="match status" value="1"/>
</dbReference>
<evidence type="ECO:0000259" key="4">
    <source>
        <dbReference type="PROSITE" id="PS50835"/>
    </source>
</evidence>
<dbReference type="Ensembl" id="ENSATET00000036705.2">
    <property type="protein sequence ID" value="ENSATEP00000036188.1"/>
    <property type="gene ID" value="ENSATEG00000024874.2"/>
</dbReference>
<reference evidence="5" key="3">
    <citation type="submission" date="2025-09" db="UniProtKB">
        <authorList>
            <consortium name="Ensembl"/>
        </authorList>
    </citation>
    <scope>IDENTIFICATION</scope>
</reference>
<dbReference type="InterPro" id="IPR007110">
    <property type="entry name" value="Ig-like_dom"/>
</dbReference>
<dbReference type="Pfam" id="PF07654">
    <property type="entry name" value="C1-set"/>
    <property type="match status" value="3"/>
</dbReference>
<feature type="domain" description="Ig-like" evidence="4">
    <location>
        <begin position="137"/>
        <end position="227"/>
    </location>
</feature>
<feature type="region of interest" description="Disordered" evidence="2">
    <location>
        <begin position="383"/>
        <end position="403"/>
    </location>
</feature>
<feature type="chain" id="PRO_5018661285" description="Ig-like domain-containing protein" evidence="3">
    <location>
        <begin position="19"/>
        <end position="566"/>
    </location>
</feature>
<feature type="domain" description="Ig-like" evidence="4">
    <location>
        <begin position="340"/>
        <end position="425"/>
    </location>
</feature>
<dbReference type="Proteomes" id="UP000265040">
    <property type="component" value="Chromosome 8"/>
</dbReference>
<dbReference type="CDD" id="cd21819">
    <property type="entry name" value="IgC1_CH1_IgM"/>
    <property type="match status" value="1"/>
</dbReference>
<feature type="signal peptide" evidence="3">
    <location>
        <begin position="1"/>
        <end position="18"/>
    </location>
</feature>
<evidence type="ECO:0000256" key="1">
    <source>
        <dbReference type="ARBA" id="ARBA00023319"/>
    </source>
</evidence>
<feature type="compositionally biased region" description="Polar residues" evidence="2">
    <location>
        <begin position="392"/>
        <end position="403"/>
    </location>
</feature>
<dbReference type="STRING" id="64144.ENSATEP00000036188"/>
<evidence type="ECO:0000313" key="6">
    <source>
        <dbReference type="Proteomes" id="UP000265040"/>
    </source>
</evidence>
<evidence type="ECO:0000256" key="3">
    <source>
        <dbReference type="SAM" id="SignalP"/>
    </source>
</evidence>
<feature type="domain" description="Ig-like" evidence="4">
    <location>
        <begin position="443"/>
        <end position="539"/>
    </location>
</feature>
<accession>A0A3Q1JWE6</accession>
<protein>
    <recommendedName>
        <fullName evidence="4">Ig-like domain-containing protein</fullName>
    </recommendedName>
</protein>
<dbReference type="AlphaFoldDB" id="A0A3Q1JWE6"/>
<dbReference type="SMART" id="SM00409">
    <property type="entry name" value="IG"/>
    <property type="match status" value="2"/>
</dbReference>
<evidence type="ECO:0000256" key="2">
    <source>
        <dbReference type="SAM" id="MobiDB-lite"/>
    </source>
</evidence>
<keyword evidence="3" id="KW-0732">Signal</keyword>
<dbReference type="SUPFAM" id="SSF48726">
    <property type="entry name" value="Immunoglobulin"/>
    <property type="match status" value="5"/>
</dbReference>
<evidence type="ECO:0000313" key="5">
    <source>
        <dbReference type="Ensembl" id="ENSATEP00000036188.1"/>
    </source>
</evidence>
<organism evidence="5 6">
    <name type="scientific">Anabas testudineus</name>
    <name type="common">Climbing perch</name>
    <name type="synonym">Anthias testudineus</name>
    <dbReference type="NCBI Taxonomy" id="64144"/>
    <lineage>
        <taxon>Eukaryota</taxon>
        <taxon>Metazoa</taxon>
        <taxon>Chordata</taxon>
        <taxon>Craniata</taxon>
        <taxon>Vertebrata</taxon>
        <taxon>Euteleostomi</taxon>
        <taxon>Actinopterygii</taxon>
        <taxon>Neopterygii</taxon>
        <taxon>Teleostei</taxon>
        <taxon>Neoteleostei</taxon>
        <taxon>Acanthomorphata</taxon>
        <taxon>Anabantaria</taxon>
        <taxon>Anabantiformes</taxon>
        <taxon>Anabantoidei</taxon>
        <taxon>Anabantidae</taxon>
        <taxon>Anabas</taxon>
    </lineage>
</organism>
<dbReference type="Pfam" id="PF07686">
    <property type="entry name" value="V-set"/>
    <property type="match status" value="1"/>
</dbReference>
<keyword evidence="1" id="KW-0393">Immunoglobulin domain</keyword>
<dbReference type="InterPro" id="IPR003597">
    <property type="entry name" value="Ig_C1-set"/>
</dbReference>
<reference evidence="5" key="1">
    <citation type="submission" date="2021-04" db="EMBL/GenBank/DDBJ databases">
        <authorList>
            <consortium name="Wellcome Sanger Institute Data Sharing"/>
        </authorList>
    </citation>
    <scope>NUCLEOTIDE SEQUENCE [LARGE SCALE GENOMIC DNA]</scope>
</reference>
<dbReference type="GeneTree" id="ENSGT00940000161491"/>